<gene>
    <name evidence="2" type="ORF">P0082_10975</name>
</gene>
<dbReference type="InterPro" id="IPR004360">
    <property type="entry name" value="Glyas_Fos-R_dOase_dom"/>
</dbReference>
<dbReference type="SUPFAM" id="SSF54593">
    <property type="entry name" value="Glyoxalase/Bleomycin resistance protein/Dihydroxybiphenyl dioxygenase"/>
    <property type="match status" value="2"/>
</dbReference>
<dbReference type="InterPro" id="IPR037523">
    <property type="entry name" value="VOC_core"/>
</dbReference>
<dbReference type="PROSITE" id="PS51819">
    <property type="entry name" value="VOC"/>
    <property type="match status" value="1"/>
</dbReference>
<evidence type="ECO:0000259" key="1">
    <source>
        <dbReference type="PROSITE" id="PS51819"/>
    </source>
</evidence>
<dbReference type="InterPro" id="IPR001969">
    <property type="entry name" value="Aspartic_peptidase_AS"/>
</dbReference>
<name>A0ABY8MG61_9SPIO</name>
<dbReference type="PROSITE" id="PS00141">
    <property type="entry name" value="ASP_PROTEASE"/>
    <property type="match status" value="1"/>
</dbReference>
<reference evidence="2 3" key="1">
    <citation type="submission" date="2023-04" db="EMBL/GenBank/DDBJ databases">
        <title>Spirochaete genome identified in red abalone sample constitutes a novel genus.</title>
        <authorList>
            <person name="Sharma S.P."/>
            <person name="Purcell C.M."/>
            <person name="Hyde J.R."/>
            <person name="Severin A.J."/>
        </authorList>
    </citation>
    <scope>NUCLEOTIDE SEQUENCE [LARGE SCALE GENOMIC DNA]</scope>
    <source>
        <strain evidence="2 3">SP-2023</strain>
    </source>
</reference>
<dbReference type="EMBL" id="CP123443">
    <property type="protein sequence ID" value="WGK68991.1"/>
    <property type="molecule type" value="Genomic_DNA"/>
</dbReference>
<feature type="domain" description="VOC" evidence="1">
    <location>
        <begin position="161"/>
        <end position="335"/>
    </location>
</feature>
<dbReference type="Gene3D" id="3.10.180.10">
    <property type="entry name" value="2,3-Dihydroxybiphenyl 1,2-Dioxygenase, domain 1"/>
    <property type="match status" value="2"/>
</dbReference>
<dbReference type="Proteomes" id="UP001228690">
    <property type="component" value="Chromosome"/>
</dbReference>
<evidence type="ECO:0000313" key="3">
    <source>
        <dbReference type="Proteomes" id="UP001228690"/>
    </source>
</evidence>
<keyword evidence="3" id="KW-1185">Reference proteome</keyword>
<dbReference type="Pfam" id="PF00903">
    <property type="entry name" value="Glyoxalase"/>
    <property type="match status" value="1"/>
</dbReference>
<evidence type="ECO:0000313" key="2">
    <source>
        <dbReference type="EMBL" id="WGK68991.1"/>
    </source>
</evidence>
<dbReference type="RefSeq" id="WP_326927179.1">
    <property type="nucleotide sequence ID" value="NZ_CP123443.1"/>
</dbReference>
<dbReference type="InterPro" id="IPR029068">
    <property type="entry name" value="Glyas_Bleomycin-R_OHBP_Dase"/>
</dbReference>
<accession>A0ABY8MG61</accession>
<proteinExistence type="predicted"/>
<dbReference type="CDD" id="cd06587">
    <property type="entry name" value="VOC"/>
    <property type="match status" value="1"/>
</dbReference>
<protein>
    <submittedName>
        <fullName evidence="2">VOC family protein</fullName>
    </submittedName>
</protein>
<sequence>MINAIQQLGLGVINKEITLEWFARVLGFRTVIFNDQGDATFMTQYTGGEICQRDAALVLNSHGGGGLEIWQHISRQPIAQPKNMNLHSTGFLICKVRCKGIDAVIEQLWADREPSLSIIGNIEERPTGERCCYFSVFGSWFQLVEEKCGYFRDTGTSFCAGVMGVTVGVDDMERSLKFYRNVLGYNHIVQDKEGEWSDWTGFYDLNQSNSGVYRRVLLRRENPETGLYAKVFGVGEIELIKTIHSSFGELWQTTKEGLRLSKGTHLYSDRYWGDPGFIHLCFDVSQMAELAESCARLGAHFTVDTGADFSMGKLASGRFAYLEDPDGSLIEFVETYRIPILKKPGLFLNVKGRAKALPRWILKFAVKDNYREKL</sequence>
<organism evidence="2 3">
    <name type="scientific">Candidatus Haliotispira prima</name>
    <dbReference type="NCBI Taxonomy" id="3034016"/>
    <lineage>
        <taxon>Bacteria</taxon>
        <taxon>Pseudomonadati</taxon>
        <taxon>Spirochaetota</taxon>
        <taxon>Spirochaetia</taxon>
        <taxon>Spirochaetales</taxon>
        <taxon>Spirochaetaceae</taxon>
        <taxon>Candidatus Haliotispira</taxon>
    </lineage>
</organism>